<keyword evidence="3" id="KW-0597">Phosphoprotein</keyword>
<accession>A0ABP8ZWE3</accession>
<dbReference type="PANTHER" id="PTHR24421">
    <property type="entry name" value="NITRATE/NITRITE SENSOR PROTEIN NARX-RELATED"/>
    <property type="match status" value="1"/>
</dbReference>
<name>A0ABP8ZWE3_9MICO</name>
<dbReference type="Proteomes" id="UP001501645">
    <property type="component" value="Unassembled WGS sequence"/>
</dbReference>
<dbReference type="Gene3D" id="3.30.565.10">
    <property type="entry name" value="Histidine kinase-like ATPase, C-terminal domain"/>
    <property type="match status" value="1"/>
</dbReference>
<dbReference type="SUPFAM" id="SSF55874">
    <property type="entry name" value="ATPase domain of HSP90 chaperone/DNA topoisomerase II/histidine kinase"/>
    <property type="match status" value="1"/>
</dbReference>
<dbReference type="EMBL" id="BAABKO010000001">
    <property type="protein sequence ID" value="GAA4766608.1"/>
    <property type="molecule type" value="Genomic_DNA"/>
</dbReference>
<dbReference type="InterPro" id="IPR036890">
    <property type="entry name" value="HATPase_C_sf"/>
</dbReference>
<comment type="caution">
    <text evidence="11">The sequence shown here is derived from an EMBL/GenBank/DDBJ whole genome shotgun (WGS) entry which is preliminary data.</text>
</comment>
<feature type="transmembrane region" description="Helical" evidence="9">
    <location>
        <begin position="20"/>
        <end position="38"/>
    </location>
</feature>
<dbReference type="Pfam" id="PF07730">
    <property type="entry name" value="HisKA_3"/>
    <property type="match status" value="1"/>
</dbReference>
<evidence type="ECO:0000259" key="10">
    <source>
        <dbReference type="Pfam" id="PF07730"/>
    </source>
</evidence>
<evidence type="ECO:0000256" key="6">
    <source>
        <dbReference type="ARBA" id="ARBA00022777"/>
    </source>
</evidence>
<dbReference type="EC" id="2.7.13.3" evidence="2"/>
<keyword evidence="8" id="KW-0902">Two-component regulatory system</keyword>
<dbReference type="PANTHER" id="PTHR24421:SF10">
    <property type="entry name" value="NITRATE_NITRITE SENSOR PROTEIN NARQ"/>
    <property type="match status" value="1"/>
</dbReference>
<proteinExistence type="predicted"/>
<protein>
    <recommendedName>
        <fullName evidence="2">histidine kinase</fullName>
        <ecNumber evidence="2">2.7.13.3</ecNumber>
    </recommendedName>
</protein>
<evidence type="ECO:0000256" key="2">
    <source>
        <dbReference type="ARBA" id="ARBA00012438"/>
    </source>
</evidence>
<organism evidence="11 12">
    <name type="scientific">Microbacterium gilvum</name>
    <dbReference type="NCBI Taxonomy" id="1336204"/>
    <lineage>
        <taxon>Bacteria</taxon>
        <taxon>Bacillati</taxon>
        <taxon>Actinomycetota</taxon>
        <taxon>Actinomycetes</taxon>
        <taxon>Micrococcales</taxon>
        <taxon>Microbacteriaceae</taxon>
        <taxon>Microbacterium</taxon>
    </lineage>
</organism>
<dbReference type="InterPro" id="IPR011712">
    <property type="entry name" value="Sig_transdc_His_kin_sub3_dim/P"/>
</dbReference>
<evidence type="ECO:0000256" key="8">
    <source>
        <dbReference type="ARBA" id="ARBA00023012"/>
    </source>
</evidence>
<evidence type="ECO:0000256" key="4">
    <source>
        <dbReference type="ARBA" id="ARBA00022679"/>
    </source>
</evidence>
<sequence>MGVTQRLELPEVPDDPRHPPGWLPDVLLAFIVVVAAFAPVPATEFAPAGPLALALVLSPIAIVPFRRRWPSAVLVLLLLVFGSAAACGTLSPGVGVAVGMAVFHLATRTTRRRAMLAGGCAAILLMLLSLLASVGSPLDPRVVQFGLLVAFAAAAGDGARSRRAYVKAISDRAERAVQTREDEARRRVSEERLRIARDLHDTVAHQISVISLNAGVASTAVDTRPDKAKESLATIRGAARTVLKEIGDLMAMLRADDDSGAVPRPQSGLAQLDRLVAQFAAAGLDVHTRVEGSPDAVTGAADLVAYRVVQEALTNAHKHGAEGRAHVLVHVAADAVTVAVTNLMDVGQDGYRIPPGSGLGLVGLRERVASVRGTVDAGPAPGGWKLEAVLPVDREETP</sequence>
<evidence type="ECO:0000256" key="7">
    <source>
        <dbReference type="ARBA" id="ARBA00022840"/>
    </source>
</evidence>
<keyword evidence="9" id="KW-0812">Transmembrane</keyword>
<evidence type="ECO:0000256" key="1">
    <source>
        <dbReference type="ARBA" id="ARBA00000085"/>
    </source>
</evidence>
<keyword evidence="4" id="KW-0808">Transferase</keyword>
<evidence type="ECO:0000256" key="3">
    <source>
        <dbReference type="ARBA" id="ARBA00022553"/>
    </source>
</evidence>
<reference evidence="12" key="1">
    <citation type="journal article" date="2019" name="Int. J. Syst. Evol. Microbiol.">
        <title>The Global Catalogue of Microorganisms (GCM) 10K type strain sequencing project: providing services to taxonomists for standard genome sequencing and annotation.</title>
        <authorList>
            <consortium name="The Broad Institute Genomics Platform"/>
            <consortium name="The Broad Institute Genome Sequencing Center for Infectious Disease"/>
            <person name="Wu L."/>
            <person name="Ma J."/>
        </authorList>
    </citation>
    <scope>NUCLEOTIDE SEQUENCE [LARGE SCALE GENOMIC DNA]</scope>
    <source>
        <strain evidence="12">JCM 18537</strain>
    </source>
</reference>
<evidence type="ECO:0000313" key="12">
    <source>
        <dbReference type="Proteomes" id="UP001501645"/>
    </source>
</evidence>
<evidence type="ECO:0000313" key="11">
    <source>
        <dbReference type="EMBL" id="GAA4766608.1"/>
    </source>
</evidence>
<dbReference type="CDD" id="cd16917">
    <property type="entry name" value="HATPase_UhpB-NarQ-NarX-like"/>
    <property type="match status" value="1"/>
</dbReference>
<keyword evidence="12" id="KW-1185">Reference proteome</keyword>
<dbReference type="Gene3D" id="1.20.5.1930">
    <property type="match status" value="1"/>
</dbReference>
<keyword evidence="6 11" id="KW-0418">Kinase</keyword>
<comment type="catalytic activity">
    <reaction evidence="1">
        <text>ATP + protein L-histidine = ADP + protein N-phospho-L-histidine.</text>
        <dbReference type="EC" id="2.7.13.3"/>
    </reaction>
</comment>
<feature type="domain" description="Signal transduction histidine kinase subgroup 3 dimerisation and phosphoacceptor" evidence="10">
    <location>
        <begin position="191"/>
        <end position="256"/>
    </location>
</feature>
<keyword evidence="9" id="KW-0472">Membrane</keyword>
<keyword evidence="9" id="KW-1133">Transmembrane helix</keyword>
<evidence type="ECO:0000256" key="9">
    <source>
        <dbReference type="SAM" id="Phobius"/>
    </source>
</evidence>
<keyword evidence="5" id="KW-0547">Nucleotide-binding</keyword>
<feature type="transmembrane region" description="Helical" evidence="9">
    <location>
        <begin position="115"/>
        <end position="136"/>
    </location>
</feature>
<feature type="transmembrane region" description="Helical" evidence="9">
    <location>
        <begin position="45"/>
        <end position="65"/>
    </location>
</feature>
<feature type="transmembrane region" description="Helical" evidence="9">
    <location>
        <begin position="71"/>
        <end position="103"/>
    </location>
</feature>
<dbReference type="InterPro" id="IPR050482">
    <property type="entry name" value="Sensor_HK_TwoCompSys"/>
</dbReference>
<keyword evidence="7" id="KW-0067">ATP-binding</keyword>
<gene>
    <name evidence="11" type="ORF">GCM10023351_07370</name>
</gene>
<evidence type="ECO:0000256" key="5">
    <source>
        <dbReference type="ARBA" id="ARBA00022741"/>
    </source>
</evidence>
<dbReference type="GO" id="GO:0016301">
    <property type="term" value="F:kinase activity"/>
    <property type="evidence" value="ECO:0007669"/>
    <property type="project" value="UniProtKB-KW"/>
</dbReference>